<dbReference type="Proteomes" id="UP000000845">
    <property type="component" value="Chromosome"/>
</dbReference>
<reference evidence="1 2" key="2">
    <citation type="journal article" date="2010" name="Stand. Genomic Sci.">
        <title>Complete genome sequence of Sebaldella termitidis type strain (NCTC 11300).</title>
        <authorList>
            <person name="Harmon-Smith M."/>
            <person name="Celia L."/>
            <person name="Chertkov O."/>
            <person name="Lapidus A."/>
            <person name="Copeland A."/>
            <person name="Glavina Del Rio T."/>
            <person name="Nolan M."/>
            <person name="Lucas S."/>
            <person name="Tice H."/>
            <person name="Cheng J.F."/>
            <person name="Han C."/>
            <person name="Detter J.C."/>
            <person name="Bruce D."/>
            <person name="Goodwin L."/>
            <person name="Pitluck S."/>
            <person name="Pati A."/>
            <person name="Liolios K."/>
            <person name="Ivanova N."/>
            <person name="Mavromatis K."/>
            <person name="Mikhailova N."/>
            <person name="Chen A."/>
            <person name="Palaniappan K."/>
            <person name="Land M."/>
            <person name="Hauser L."/>
            <person name="Chang Y.J."/>
            <person name="Jeffries C.D."/>
            <person name="Brettin T."/>
            <person name="Goker M."/>
            <person name="Beck B."/>
            <person name="Bristow J."/>
            <person name="Eisen J.A."/>
            <person name="Markowitz V."/>
            <person name="Hugenholtz P."/>
            <person name="Kyrpides N.C."/>
            <person name="Klenk H.P."/>
            <person name="Chen F."/>
        </authorList>
    </citation>
    <scope>NUCLEOTIDE SEQUENCE [LARGE SCALE GENOMIC DNA]</scope>
    <source>
        <strain evidence="2">ATCC 33386 / NCTC 11300</strain>
    </source>
</reference>
<evidence type="ECO:0000313" key="1">
    <source>
        <dbReference type="EMBL" id="ACZ09111.1"/>
    </source>
</evidence>
<accession>D1AKJ5</accession>
<dbReference type="HOGENOM" id="CLU_2939186_0_0_0"/>
<gene>
    <name evidence="1" type="ordered locus">Sterm_2257</name>
</gene>
<protein>
    <submittedName>
        <fullName evidence="1">Uncharacterized protein</fullName>
    </submittedName>
</protein>
<keyword evidence="2" id="KW-1185">Reference proteome</keyword>
<dbReference type="EMBL" id="CP001739">
    <property type="protein sequence ID" value="ACZ09111.1"/>
    <property type="molecule type" value="Genomic_DNA"/>
</dbReference>
<organism evidence="1 2">
    <name type="scientific">Sebaldella termitidis (strain ATCC 33386 / NCTC 11300)</name>
    <dbReference type="NCBI Taxonomy" id="526218"/>
    <lineage>
        <taxon>Bacteria</taxon>
        <taxon>Fusobacteriati</taxon>
        <taxon>Fusobacteriota</taxon>
        <taxon>Fusobacteriia</taxon>
        <taxon>Fusobacteriales</taxon>
        <taxon>Leptotrichiaceae</taxon>
        <taxon>Sebaldella</taxon>
    </lineage>
</organism>
<proteinExistence type="predicted"/>
<reference evidence="2" key="1">
    <citation type="submission" date="2009-09" db="EMBL/GenBank/DDBJ databases">
        <title>The complete chromosome of Sebaldella termitidis ATCC 33386.</title>
        <authorList>
            <consortium name="US DOE Joint Genome Institute (JGI-PGF)"/>
            <person name="Lucas S."/>
            <person name="Copeland A."/>
            <person name="Lapidus A."/>
            <person name="Glavina del Rio T."/>
            <person name="Dalin E."/>
            <person name="Tice H."/>
            <person name="Bruce D."/>
            <person name="Goodwin L."/>
            <person name="Pitluck S."/>
            <person name="Kyrpides N."/>
            <person name="Mavromatis K."/>
            <person name="Ivanova N."/>
            <person name="Mikhailova N."/>
            <person name="Sims D."/>
            <person name="Meincke L."/>
            <person name="Brettin T."/>
            <person name="Detter J.C."/>
            <person name="Han C."/>
            <person name="Larimer F."/>
            <person name="Land M."/>
            <person name="Hauser L."/>
            <person name="Markowitz V."/>
            <person name="Cheng J.F."/>
            <person name="Hugenholtz P."/>
            <person name="Woyke T."/>
            <person name="Wu D."/>
            <person name="Eisen J.A."/>
        </authorList>
    </citation>
    <scope>NUCLEOTIDE SEQUENCE [LARGE SCALE GENOMIC DNA]</scope>
    <source>
        <strain evidence="2">ATCC 33386 / NCTC 11300</strain>
    </source>
</reference>
<name>D1AKJ5_SEBTE</name>
<sequence length="60" mass="6900">MNNIKNLDCNEIKMIEFKGSGRKCIFRNSIFRSMLYETLDSKIIDAIKNTKSGIASQIKE</sequence>
<evidence type="ECO:0000313" key="2">
    <source>
        <dbReference type="Proteomes" id="UP000000845"/>
    </source>
</evidence>
<dbReference type="KEGG" id="str:Sterm_2257"/>
<dbReference type="RefSeq" id="WP_012861705.1">
    <property type="nucleotide sequence ID" value="NC_013517.1"/>
</dbReference>
<dbReference type="AlphaFoldDB" id="D1AKJ5"/>